<dbReference type="PROSITE" id="PS50110">
    <property type="entry name" value="RESPONSE_REGULATORY"/>
    <property type="match status" value="1"/>
</dbReference>
<dbReference type="RefSeq" id="WP_229339134.1">
    <property type="nucleotide sequence ID" value="NZ_JAJBZG010000002.1"/>
</dbReference>
<name>A0A9X1RWJ2_9FLAO</name>
<proteinExistence type="predicted"/>
<sequence length="122" mass="14072">MKKIYLVDDQPISNFITKKLLELEGFEGSVEDFTDPTKAFQSVAKEEGALIFLDLNMPDMDGWEFLEALKKNNIFHRIIILTSSTSKIDKEKAKEYSNVIKYMVKPMNKKKISELSEYLKAS</sequence>
<dbReference type="PANTHER" id="PTHR44520:SF2">
    <property type="entry name" value="RESPONSE REGULATOR RCP1"/>
    <property type="match status" value="1"/>
</dbReference>
<dbReference type="CDD" id="cd00156">
    <property type="entry name" value="REC"/>
    <property type="match status" value="1"/>
</dbReference>
<dbReference type="SUPFAM" id="SSF52172">
    <property type="entry name" value="CheY-like"/>
    <property type="match status" value="1"/>
</dbReference>
<reference evidence="3" key="1">
    <citation type="submission" date="2021-10" db="EMBL/GenBank/DDBJ databases">
        <title>Gramella sp. ASW11-100T, isolated from marine sediment.</title>
        <authorList>
            <person name="Xia C."/>
        </authorList>
    </citation>
    <scope>NUCLEOTIDE SEQUENCE</scope>
    <source>
        <strain evidence="3">ASW11-100</strain>
    </source>
</reference>
<evidence type="ECO:0000313" key="4">
    <source>
        <dbReference type="Proteomes" id="UP001139414"/>
    </source>
</evidence>
<dbReference type="InterPro" id="IPR052893">
    <property type="entry name" value="TCS_response_regulator"/>
</dbReference>
<keyword evidence="4" id="KW-1185">Reference proteome</keyword>
<dbReference type="AlphaFoldDB" id="A0A9X1RWJ2"/>
<evidence type="ECO:0000313" key="3">
    <source>
        <dbReference type="EMBL" id="MCB7480786.1"/>
    </source>
</evidence>
<dbReference type="Gene3D" id="3.40.50.2300">
    <property type="match status" value="1"/>
</dbReference>
<feature type="domain" description="Response regulatory" evidence="2">
    <location>
        <begin position="3"/>
        <end position="120"/>
    </location>
</feature>
<dbReference type="InterPro" id="IPR011006">
    <property type="entry name" value="CheY-like_superfamily"/>
</dbReference>
<dbReference type="InterPro" id="IPR001789">
    <property type="entry name" value="Sig_transdc_resp-reg_receiver"/>
</dbReference>
<dbReference type="GO" id="GO:0000160">
    <property type="term" value="P:phosphorelay signal transduction system"/>
    <property type="evidence" value="ECO:0007669"/>
    <property type="project" value="InterPro"/>
</dbReference>
<evidence type="ECO:0000259" key="2">
    <source>
        <dbReference type="PROSITE" id="PS50110"/>
    </source>
</evidence>
<evidence type="ECO:0000256" key="1">
    <source>
        <dbReference type="PROSITE-ProRule" id="PRU00169"/>
    </source>
</evidence>
<dbReference type="Proteomes" id="UP001139414">
    <property type="component" value="Unassembled WGS sequence"/>
</dbReference>
<dbReference type="EMBL" id="JAJBZG010000002">
    <property type="protein sequence ID" value="MCB7480786.1"/>
    <property type="molecule type" value="Genomic_DNA"/>
</dbReference>
<organism evidence="3 4">
    <name type="scientific">Christiangramia sediminis</name>
    <dbReference type="NCBI Taxonomy" id="2881336"/>
    <lineage>
        <taxon>Bacteria</taxon>
        <taxon>Pseudomonadati</taxon>
        <taxon>Bacteroidota</taxon>
        <taxon>Flavobacteriia</taxon>
        <taxon>Flavobacteriales</taxon>
        <taxon>Flavobacteriaceae</taxon>
        <taxon>Christiangramia</taxon>
    </lineage>
</organism>
<keyword evidence="1" id="KW-0597">Phosphoprotein</keyword>
<dbReference type="SMART" id="SM00448">
    <property type="entry name" value="REC"/>
    <property type="match status" value="1"/>
</dbReference>
<comment type="caution">
    <text evidence="3">The sequence shown here is derived from an EMBL/GenBank/DDBJ whole genome shotgun (WGS) entry which is preliminary data.</text>
</comment>
<feature type="modified residue" description="4-aspartylphosphate" evidence="1">
    <location>
        <position position="54"/>
    </location>
</feature>
<accession>A0A9X1RWJ2</accession>
<dbReference type="PANTHER" id="PTHR44520">
    <property type="entry name" value="RESPONSE REGULATOR RCP1-RELATED"/>
    <property type="match status" value="1"/>
</dbReference>
<gene>
    <name evidence="3" type="ORF">LGQ90_05850</name>
</gene>
<protein>
    <submittedName>
        <fullName evidence="3">Response regulator</fullName>
    </submittedName>
</protein>
<dbReference type="Pfam" id="PF00072">
    <property type="entry name" value="Response_reg"/>
    <property type="match status" value="1"/>
</dbReference>